<evidence type="ECO:0000256" key="1">
    <source>
        <dbReference type="PROSITE-ProRule" id="PRU00169"/>
    </source>
</evidence>
<dbReference type="PANTHER" id="PTHR43228">
    <property type="entry name" value="TWO-COMPONENT RESPONSE REGULATOR"/>
    <property type="match status" value="1"/>
</dbReference>
<proteinExistence type="predicted"/>
<dbReference type="Gene3D" id="3.40.50.2300">
    <property type="match status" value="1"/>
</dbReference>
<dbReference type="SUPFAM" id="SSF52172">
    <property type="entry name" value="CheY-like"/>
    <property type="match status" value="1"/>
</dbReference>
<organism evidence="3 4">
    <name type="scientific">Solanum commersonii</name>
    <name type="common">Commerson's wild potato</name>
    <name type="synonym">Commerson's nightshade</name>
    <dbReference type="NCBI Taxonomy" id="4109"/>
    <lineage>
        <taxon>Eukaryota</taxon>
        <taxon>Viridiplantae</taxon>
        <taxon>Streptophyta</taxon>
        <taxon>Embryophyta</taxon>
        <taxon>Tracheophyta</taxon>
        <taxon>Spermatophyta</taxon>
        <taxon>Magnoliopsida</taxon>
        <taxon>eudicotyledons</taxon>
        <taxon>Gunneridae</taxon>
        <taxon>Pentapetalae</taxon>
        <taxon>asterids</taxon>
        <taxon>lamiids</taxon>
        <taxon>Solanales</taxon>
        <taxon>Solanaceae</taxon>
        <taxon>Solanoideae</taxon>
        <taxon>Solaneae</taxon>
        <taxon>Solanum</taxon>
    </lineage>
</organism>
<feature type="domain" description="Response regulatory" evidence="2">
    <location>
        <begin position="1"/>
        <end position="77"/>
    </location>
</feature>
<dbReference type="InterPro" id="IPR001789">
    <property type="entry name" value="Sig_transdc_resp-reg_receiver"/>
</dbReference>
<gene>
    <name evidence="3" type="ORF">H5410_061735</name>
</gene>
<accession>A0A9J5W8T8</accession>
<evidence type="ECO:0000313" key="4">
    <source>
        <dbReference type="Proteomes" id="UP000824120"/>
    </source>
</evidence>
<evidence type="ECO:0000259" key="2">
    <source>
        <dbReference type="PROSITE" id="PS50110"/>
    </source>
</evidence>
<keyword evidence="4" id="KW-1185">Reference proteome</keyword>
<comment type="caution">
    <text evidence="3">The sequence shown here is derived from an EMBL/GenBank/DDBJ whole genome shotgun (WGS) entry which is preliminary data.</text>
</comment>
<reference evidence="3 4" key="1">
    <citation type="submission" date="2020-09" db="EMBL/GenBank/DDBJ databases">
        <title>De no assembly of potato wild relative species, Solanum commersonii.</title>
        <authorList>
            <person name="Cho K."/>
        </authorList>
    </citation>
    <scope>NUCLEOTIDE SEQUENCE [LARGE SCALE GENOMIC DNA]</scope>
    <source>
        <strain evidence="3">LZ3.2</strain>
        <tissue evidence="3">Leaf</tissue>
    </source>
</reference>
<dbReference type="EMBL" id="JACXVP010000012">
    <property type="protein sequence ID" value="KAG5571969.1"/>
    <property type="molecule type" value="Genomic_DNA"/>
</dbReference>
<dbReference type="InterPro" id="IPR011006">
    <property type="entry name" value="CheY-like_superfamily"/>
</dbReference>
<dbReference type="Proteomes" id="UP000824120">
    <property type="component" value="Chromosome 12"/>
</dbReference>
<protein>
    <recommendedName>
        <fullName evidence="2">Response regulatory domain-containing protein</fullName>
    </recommendedName>
</protein>
<comment type="caution">
    <text evidence="1">Lacks conserved residue(s) required for the propagation of feature annotation.</text>
</comment>
<dbReference type="AlphaFoldDB" id="A0A9J5W8T8"/>
<dbReference type="InterPro" id="IPR052048">
    <property type="entry name" value="ST_Response_Regulator"/>
</dbReference>
<dbReference type="OrthoDB" id="21225at2759"/>
<name>A0A9J5W8T8_SOLCO</name>
<sequence>MEFNIHDKTQICFDLILMSSIMPIMDDIKATKKFQLMGITTMIVGIITPNDNEEYRKKIMKARLDECYEKPLTKEIV</sequence>
<dbReference type="PANTHER" id="PTHR43228:SF23">
    <property type="entry name" value="TWO-COMPONENT RESPONSE REGULATOR ARR22-LIKE"/>
    <property type="match status" value="1"/>
</dbReference>
<dbReference type="PROSITE" id="PS50110">
    <property type="entry name" value="RESPONSE_REGULATORY"/>
    <property type="match status" value="1"/>
</dbReference>
<evidence type="ECO:0000313" key="3">
    <source>
        <dbReference type="EMBL" id="KAG5571969.1"/>
    </source>
</evidence>
<dbReference type="GO" id="GO:0000160">
    <property type="term" value="P:phosphorelay signal transduction system"/>
    <property type="evidence" value="ECO:0007669"/>
    <property type="project" value="InterPro"/>
</dbReference>